<dbReference type="PANTHER" id="PTHR43377:SF1">
    <property type="entry name" value="BILIVERDIN REDUCTASE A"/>
    <property type="match status" value="1"/>
</dbReference>
<dbReference type="InterPro" id="IPR000683">
    <property type="entry name" value="Gfo/Idh/MocA-like_OxRdtase_N"/>
</dbReference>
<dbReference type="RefSeq" id="WP_343890951.1">
    <property type="nucleotide sequence ID" value="NZ_BAAAEH010000036.1"/>
</dbReference>
<dbReference type="InterPro" id="IPR036291">
    <property type="entry name" value="NAD(P)-bd_dom_sf"/>
</dbReference>
<dbReference type="PANTHER" id="PTHR43377">
    <property type="entry name" value="BILIVERDIN REDUCTASE A"/>
    <property type="match status" value="1"/>
</dbReference>
<dbReference type="InterPro" id="IPR055170">
    <property type="entry name" value="GFO_IDH_MocA-like_dom"/>
</dbReference>
<proteinExistence type="predicted"/>
<accession>A0ABU9Y969</accession>
<dbReference type="SUPFAM" id="SSF55347">
    <property type="entry name" value="Glyceraldehyde-3-phosphate dehydrogenase-like, C-terminal domain"/>
    <property type="match status" value="1"/>
</dbReference>
<dbReference type="EMBL" id="JBDIME010000027">
    <property type="protein sequence ID" value="MEN2792350.1"/>
    <property type="molecule type" value="Genomic_DNA"/>
</dbReference>
<dbReference type="Proteomes" id="UP001419910">
    <property type="component" value="Unassembled WGS sequence"/>
</dbReference>
<dbReference type="Pfam" id="PF01408">
    <property type="entry name" value="GFO_IDH_MocA"/>
    <property type="match status" value="1"/>
</dbReference>
<organism evidence="3 4">
    <name type="scientific">Sphingomonas oligophenolica</name>
    <dbReference type="NCBI Taxonomy" id="301154"/>
    <lineage>
        <taxon>Bacteria</taxon>
        <taxon>Pseudomonadati</taxon>
        <taxon>Pseudomonadota</taxon>
        <taxon>Alphaproteobacteria</taxon>
        <taxon>Sphingomonadales</taxon>
        <taxon>Sphingomonadaceae</taxon>
        <taxon>Sphingomonas</taxon>
    </lineage>
</organism>
<dbReference type="SUPFAM" id="SSF51735">
    <property type="entry name" value="NAD(P)-binding Rossmann-fold domains"/>
    <property type="match status" value="1"/>
</dbReference>
<keyword evidence="4" id="KW-1185">Reference proteome</keyword>
<evidence type="ECO:0000313" key="3">
    <source>
        <dbReference type="EMBL" id="MEN2792350.1"/>
    </source>
</evidence>
<feature type="domain" description="Gfo/Idh/MocA-like oxidoreductase N-terminal" evidence="1">
    <location>
        <begin position="8"/>
        <end position="125"/>
    </location>
</feature>
<dbReference type="Gene3D" id="3.30.360.10">
    <property type="entry name" value="Dihydrodipicolinate Reductase, domain 2"/>
    <property type="match status" value="1"/>
</dbReference>
<dbReference type="Gene3D" id="3.40.50.720">
    <property type="entry name" value="NAD(P)-binding Rossmann-like Domain"/>
    <property type="match status" value="1"/>
</dbReference>
<evidence type="ECO:0000259" key="2">
    <source>
        <dbReference type="Pfam" id="PF22725"/>
    </source>
</evidence>
<dbReference type="InterPro" id="IPR051450">
    <property type="entry name" value="Gfo/Idh/MocA_Oxidoreductases"/>
</dbReference>
<feature type="domain" description="GFO/IDH/MocA-like oxidoreductase" evidence="2">
    <location>
        <begin position="134"/>
        <end position="253"/>
    </location>
</feature>
<protein>
    <submittedName>
        <fullName evidence="3">Gfo/Idh/MocA family oxidoreductase</fullName>
    </submittedName>
</protein>
<evidence type="ECO:0000313" key="4">
    <source>
        <dbReference type="Proteomes" id="UP001419910"/>
    </source>
</evidence>
<dbReference type="Pfam" id="PF22725">
    <property type="entry name" value="GFO_IDH_MocA_C3"/>
    <property type="match status" value="1"/>
</dbReference>
<sequence length="339" mass="35504">MSADGPLKTCLVGLGWWGRQLCGEADGTDVLEITSSVDPSAESAAFARARNIPHFATLGEALNGDTAIDAVMIATPHSLHEEQCLLALAHGKPVFCEKPLTLTAAGAQRIVDAAADKALVLGIGHERRFEAGFEALAGLIAAGSLGRVIFIDANVSHNLMLRAKPGDWRLSGHEAPAGLWTGTGIHLSDLIIASCGAPEGVRLELLSTSDNFSGQELVRVDLKMASGVHATVTALACTPYYGRYTVFGDLGWAELVTLANVDGGQDAILTVSQANGVREERRIAPSPAIRTNLELWARAALGRGSYPIKPDQMVLNTAVLEAIARAGGRAAPYASIPTG</sequence>
<comment type="caution">
    <text evidence="3">The sequence shown here is derived from an EMBL/GenBank/DDBJ whole genome shotgun (WGS) entry which is preliminary data.</text>
</comment>
<reference evidence="3 4" key="1">
    <citation type="submission" date="2024-05" db="EMBL/GenBank/DDBJ databases">
        <authorList>
            <person name="Liu Q."/>
            <person name="Xin Y.-H."/>
        </authorList>
    </citation>
    <scope>NUCLEOTIDE SEQUENCE [LARGE SCALE GENOMIC DNA]</scope>
    <source>
        <strain evidence="3 4">CGMCC 1.10181</strain>
    </source>
</reference>
<evidence type="ECO:0000259" key="1">
    <source>
        <dbReference type="Pfam" id="PF01408"/>
    </source>
</evidence>
<name>A0ABU9Y969_9SPHN</name>
<gene>
    <name evidence="3" type="ORF">ABC974_22150</name>
</gene>